<dbReference type="InterPro" id="IPR000253">
    <property type="entry name" value="FHA_dom"/>
</dbReference>
<dbReference type="SUPFAM" id="SSF49879">
    <property type="entry name" value="SMAD/FHA domain"/>
    <property type="match status" value="1"/>
</dbReference>
<dbReference type="EMBL" id="LTAY01000024">
    <property type="protein sequence ID" value="OPX49389.1"/>
    <property type="molecule type" value="Genomic_DNA"/>
</dbReference>
<reference evidence="3 4" key="1">
    <citation type="submission" date="2016-02" db="EMBL/GenBank/DDBJ databases">
        <title>Genome sequence of Clostridium thermobutyricum DSM 4928.</title>
        <authorList>
            <person name="Poehlein A."/>
            <person name="Daniel R."/>
        </authorList>
    </citation>
    <scope>NUCLEOTIDE SEQUENCE [LARGE SCALE GENOMIC DNA]</scope>
    <source>
        <strain evidence="3 4">DSM 4928</strain>
    </source>
</reference>
<dbReference type="OrthoDB" id="9816434at2"/>
<comment type="caution">
    <text evidence="3">The sequence shown here is derived from an EMBL/GenBank/DDBJ whole genome shotgun (WGS) entry which is preliminary data.</text>
</comment>
<dbReference type="InterPro" id="IPR050923">
    <property type="entry name" value="Cell_Proc_Reg/RNA_Proc"/>
</dbReference>
<name>A0A1V4SYT4_9CLOT</name>
<accession>A0A1V4SYT4</accession>
<dbReference type="Gene3D" id="2.60.200.20">
    <property type="match status" value="1"/>
</dbReference>
<feature type="domain" description="FHA" evidence="2">
    <location>
        <begin position="74"/>
        <end position="123"/>
    </location>
</feature>
<dbReference type="PROSITE" id="PS50006">
    <property type="entry name" value="FHA_DOMAIN"/>
    <property type="match status" value="1"/>
</dbReference>
<keyword evidence="1" id="KW-1133">Transmembrane helix</keyword>
<evidence type="ECO:0000313" key="4">
    <source>
        <dbReference type="Proteomes" id="UP000191448"/>
    </source>
</evidence>
<evidence type="ECO:0000259" key="2">
    <source>
        <dbReference type="PROSITE" id="PS50006"/>
    </source>
</evidence>
<dbReference type="SMART" id="SM00240">
    <property type="entry name" value="FHA"/>
    <property type="match status" value="1"/>
</dbReference>
<dbReference type="RefSeq" id="WP_002596674.1">
    <property type="nucleotide sequence ID" value="NZ_LTAY01000024.1"/>
</dbReference>
<evidence type="ECO:0000313" key="3">
    <source>
        <dbReference type="EMBL" id="OPX49389.1"/>
    </source>
</evidence>
<feature type="transmembrane region" description="Helical" evidence="1">
    <location>
        <begin position="6"/>
        <end position="31"/>
    </location>
</feature>
<keyword evidence="1" id="KW-0812">Transmembrane</keyword>
<dbReference type="CDD" id="cd00060">
    <property type="entry name" value="FHA"/>
    <property type="match status" value="1"/>
</dbReference>
<dbReference type="Proteomes" id="UP000191448">
    <property type="component" value="Unassembled WGS sequence"/>
</dbReference>
<dbReference type="Pfam" id="PF00498">
    <property type="entry name" value="FHA"/>
    <property type="match status" value="1"/>
</dbReference>
<dbReference type="PANTHER" id="PTHR23308">
    <property type="entry name" value="NUCLEAR INHIBITOR OF PROTEIN PHOSPHATASE-1"/>
    <property type="match status" value="1"/>
</dbReference>
<dbReference type="InterPro" id="IPR008984">
    <property type="entry name" value="SMAD_FHA_dom_sf"/>
</dbReference>
<evidence type="ECO:0000256" key="1">
    <source>
        <dbReference type="SAM" id="Phobius"/>
    </source>
</evidence>
<proteinExistence type="predicted"/>
<dbReference type="AlphaFoldDB" id="A0A1V4SYT4"/>
<organism evidence="3 4">
    <name type="scientific">Clostridium thermobutyricum DSM 4928</name>
    <dbReference type="NCBI Taxonomy" id="1121339"/>
    <lineage>
        <taxon>Bacteria</taxon>
        <taxon>Bacillati</taxon>
        <taxon>Bacillota</taxon>
        <taxon>Clostridia</taxon>
        <taxon>Eubacteriales</taxon>
        <taxon>Clostridiaceae</taxon>
        <taxon>Clostridium</taxon>
    </lineage>
</organism>
<keyword evidence="1" id="KW-0472">Membrane</keyword>
<sequence length="146" mass="16003">MSFERFIGGVFGIFFILILFIIIISALKIMAKDVKSGEKRKSTANKKHHGIEVVKAGKNVNLKVGTIVPVKVITTIGRSSDCTIVLSDNYASTKHARIVVKNNVLILEDLGSTNGTYLNGEKIKGRVKLFTRDEIRVGTAVFKVLA</sequence>
<gene>
    <name evidence="3" type="primary">fhaB</name>
    <name evidence="3" type="ORF">CLTHE_06830</name>
</gene>
<protein>
    <submittedName>
        <fullName evidence="3">FHA domain-containing protein FhaB</fullName>
    </submittedName>
</protein>